<comment type="caution">
    <text evidence="1">The sequence shown here is derived from an EMBL/GenBank/DDBJ whole genome shotgun (WGS) entry which is preliminary data.</text>
</comment>
<reference evidence="1 2" key="1">
    <citation type="submission" date="2017-03" db="EMBL/GenBank/DDBJ databases">
        <title>Genome of strain Rhizobium sp. CNPSo 668.</title>
        <authorList>
            <person name="Ribeiro R."/>
        </authorList>
    </citation>
    <scope>NUCLEOTIDE SEQUENCE [LARGE SCALE GENOMIC DNA]</scope>
    <source>
        <strain evidence="1 2">CNPSo 668</strain>
    </source>
</reference>
<name>A0A246DWJ1_9HYPH</name>
<proteinExistence type="predicted"/>
<dbReference type="EMBL" id="MXPU01000007">
    <property type="protein sequence ID" value="OWO94706.1"/>
    <property type="molecule type" value="Genomic_DNA"/>
</dbReference>
<evidence type="ECO:0000313" key="2">
    <source>
        <dbReference type="Proteomes" id="UP000197269"/>
    </source>
</evidence>
<dbReference type="Proteomes" id="UP000197269">
    <property type="component" value="Unassembled WGS sequence"/>
</dbReference>
<accession>A0A246DWJ1</accession>
<protein>
    <submittedName>
        <fullName evidence="1">Uncharacterized protein</fullName>
    </submittedName>
</protein>
<dbReference type="AlphaFoldDB" id="A0A246DWJ1"/>
<gene>
    <name evidence="1" type="ORF">B5E41_13265</name>
</gene>
<sequence>MRNRPPDHHAPQAWKASLSSTRHGFRGALGTATGNADAIGTLLPAEVDAILPMPDAGVMPSLLPTLSG</sequence>
<evidence type="ECO:0000313" key="1">
    <source>
        <dbReference type="EMBL" id="OWO94706.1"/>
    </source>
</evidence>
<organism evidence="1 2">
    <name type="scientific">Rhizobium esperanzae</name>
    <dbReference type="NCBI Taxonomy" id="1967781"/>
    <lineage>
        <taxon>Bacteria</taxon>
        <taxon>Pseudomonadati</taxon>
        <taxon>Pseudomonadota</taxon>
        <taxon>Alphaproteobacteria</taxon>
        <taxon>Hyphomicrobiales</taxon>
        <taxon>Rhizobiaceae</taxon>
        <taxon>Rhizobium/Agrobacterium group</taxon>
        <taxon>Rhizobium</taxon>
    </lineage>
</organism>